<evidence type="ECO:0000313" key="1">
    <source>
        <dbReference type="EMBL" id="KAI8558043.1"/>
    </source>
</evidence>
<protein>
    <submittedName>
        <fullName evidence="1">Uncharacterized protein</fullName>
    </submittedName>
</protein>
<name>A0ACC0NZM7_RHOML</name>
<dbReference type="EMBL" id="CM046391">
    <property type="protein sequence ID" value="KAI8558043.1"/>
    <property type="molecule type" value="Genomic_DNA"/>
</dbReference>
<accession>A0ACC0NZM7</accession>
<proteinExistence type="predicted"/>
<gene>
    <name evidence="1" type="ORF">RHMOL_Rhmol04G0057800</name>
</gene>
<dbReference type="Proteomes" id="UP001062846">
    <property type="component" value="Chromosome 4"/>
</dbReference>
<evidence type="ECO:0000313" key="2">
    <source>
        <dbReference type="Proteomes" id="UP001062846"/>
    </source>
</evidence>
<organism evidence="1 2">
    <name type="scientific">Rhododendron molle</name>
    <name type="common">Chinese azalea</name>
    <name type="synonym">Azalea mollis</name>
    <dbReference type="NCBI Taxonomy" id="49168"/>
    <lineage>
        <taxon>Eukaryota</taxon>
        <taxon>Viridiplantae</taxon>
        <taxon>Streptophyta</taxon>
        <taxon>Embryophyta</taxon>
        <taxon>Tracheophyta</taxon>
        <taxon>Spermatophyta</taxon>
        <taxon>Magnoliopsida</taxon>
        <taxon>eudicotyledons</taxon>
        <taxon>Gunneridae</taxon>
        <taxon>Pentapetalae</taxon>
        <taxon>asterids</taxon>
        <taxon>Ericales</taxon>
        <taxon>Ericaceae</taxon>
        <taxon>Ericoideae</taxon>
        <taxon>Rhodoreae</taxon>
        <taxon>Rhododendron</taxon>
    </lineage>
</organism>
<keyword evidence="2" id="KW-1185">Reference proteome</keyword>
<sequence length="1266" mass="143595">MRIFPRNFAPLAIGMLLFISFTTFASAATRLPPDEVEALKEIGKTLGKTDWDFSVGADPCTFYTENPNVVGFEDTVTCNPCNDTVCHITRIALKSQDLPGTLPPELARLTHLQDIDLTRNYLSGTIPREWGSLKLVNITVEFNQLSGPIPADLGSLPLLEKLHLTSNNFTGELPDTLARLTTLKDLVIQASGLDGPIPLGIGLLTKLSDLRISDLNGSQASFPPLNNLTSLKTLILRSCNIIGLLPPYLGTMTNLEKLFYLTGNLLSGPVPGWMLQTAKNIGNASCLSLRSFRCERNWSSFYINCGGKEVSLGGNMTYEDDEDPAGPSKFYQSRTNWAFSSTGNFLDDDRYRDSFIWKSLPNRLSVKNLELYTDARISPISLTYYGFCLVNGKYTVNLHFAEIMFNDGKNYSSLGRRVFHIYIQGKMVQKDFNIEDEAGGIGKEVIKEYTANVTNGTLEIRFYWAGKGTTGLPVRGVYGPLISAISVHNPDYKPPPEHTKGISTGAVVGIVAAAAFVIILLLGIVCWRGFLIRKDTREHDLKGLDLQTGSFTLRQIKAATDNFDEANKIGEGGFGSVYKGLLSDGTVIAVKQLSSKSKQGNREFVNEIGMISALQHPHLVKLYGCCIEGNQLLLVYEYMENNSLARALFGPEECQLQLDWLTRYKICIGIARGLAYLHEESRIKIVHRDIKATNVLLDKNLNPKISDFGLAKLDEEDDTHISTRIAGTYFGIVALEIVSGRSNTSYRTKEYCLYLLDWALVLKQKGDLMELVDPKLGSDFNKIEVTVMINVALLCANVSPAVRPAMSSVVSMLEGRTVPESSLAPDPDASNEQMNLKGMMIDFQRSLETDASEGQIQSMSTDGPSTAASMSGGLIFLVKDSLSHISHFTRKHVKQLNLWANNVVELKKMEKELKTKIEELKTKNKEVKEMEDVFRTKMEVENKELRERIKVMEGTKNQVVGLQKMEEELKTKIEELKTKNKELKEKVDVFQMKMEEVEAQNKELTERIKVMEGTQNQVVDLQKMEEELKTKIEELKTENKELKERDDVFQTRMEEVEAQNKEQRERINVMEVTQKMEEELKIKIEELKTKNKGLKEKDDVFQTKMEELEAQNKELRERIKVMEVTQKVEEELKTKIEELKEKDVVFQAKKEENQLVDYRKMEEELKTKIEELNTENKELKERDDVFQTKMKEVEALIKEQRERINVMEVTQRMEEAVKTKTEELEIENKELKERDDVFQMKMEEVEAQNKKQRERIKLMEGTQIYS</sequence>
<reference evidence="1" key="1">
    <citation type="submission" date="2022-02" db="EMBL/GenBank/DDBJ databases">
        <title>Plant Genome Project.</title>
        <authorList>
            <person name="Zhang R.-G."/>
        </authorList>
    </citation>
    <scope>NUCLEOTIDE SEQUENCE</scope>
    <source>
        <strain evidence="1">AT1</strain>
    </source>
</reference>
<comment type="caution">
    <text evidence="1">The sequence shown here is derived from an EMBL/GenBank/DDBJ whole genome shotgun (WGS) entry which is preliminary data.</text>
</comment>